<evidence type="ECO:0000313" key="2">
    <source>
        <dbReference type="EMBL" id="KFG90041.1"/>
    </source>
</evidence>
<dbReference type="AlphaFoldDB" id="A0A086P9H3"/>
<keyword evidence="3" id="KW-1185">Reference proteome</keyword>
<comment type="caution">
    <text evidence="2">The sequence shown here is derived from an EMBL/GenBank/DDBJ whole genome shotgun (WGS) entry which is preliminary data.</text>
</comment>
<sequence>MTQTQLNHDRLMTKLRAAVGEVVDIDAGGDQAIEIAATALVDMTGIILARLPAAAEPDGAAVIGLAMSNRLARRMALEAHLRGQMMGLPGATSIAPGEPTPADKITKRPDRTTRGSKPN</sequence>
<feature type="region of interest" description="Disordered" evidence="1">
    <location>
        <begin position="87"/>
        <end position="119"/>
    </location>
</feature>
<accession>A0A086P9H3</accession>
<dbReference type="Proteomes" id="UP000024284">
    <property type="component" value="Unassembled WGS sequence"/>
</dbReference>
<reference evidence="2" key="1">
    <citation type="submission" date="2014-08" db="EMBL/GenBank/DDBJ databases">
        <title>Draft genome sequences of Sphingobium herbicidovorans.</title>
        <authorList>
            <person name="Gan H.M."/>
            <person name="Gan H.Y."/>
            <person name="Savka M.A."/>
        </authorList>
    </citation>
    <scope>NUCLEOTIDE SEQUENCE [LARGE SCALE GENOMIC DNA]</scope>
    <source>
        <strain evidence="2">NBRC 16415</strain>
    </source>
</reference>
<dbReference type="STRING" id="76947.GCA_002080435_01031"/>
<name>A0A086P9H3_SPHHM</name>
<feature type="compositionally biased region" description="Basic and acidic residues" evidence="1">
    <location>
        <begin position="104"/>
        <end position="113"/>
    </location>
</feature>
<proteinExistence type="predicted"/>
<protein>
    <submittedName>
        <fullName evidence="2">Uncharacterized protein</fullName>
    </submittedName>
</protein>
<evidence type="ECO:0000256" key="1">
    <source>
        <dbReference type="SAM" id="MobiDB-lite"/>
    </source>
</evidence>
<evidence type="ECO:0000313" key="3">
    <source>
        <dbReference type="Proteomes" id="UP000024284"/>
    </source>
</evidence>
<organism evidence="2 3">
    <name type="scientific">Sphingobium herbicidovorans (strain ATCC 700291 / DSM 11019 / CCUG 56400 / KCTC 2939 / LMG 18315 / NBRC 16415 / MH)</name>
    <name type="common">Sphingomonas herbicidovorans</name>
    <dbReference type="NCBI Taxonomy" id="1219045"/>
    <lineage>
        <taxon>Bacteria</taxon>
        <taxon>Pseudomonadati</taxon>
        <taxon>Pseudomonadota</taxon>
        <taxon>Alphaproteobacteria</taxon>
        <taxon>Sphingomonadales</taxon>
        <taxon>Sphingomonadaceae</taxon>
        <taxon>Sphingobium</taxon>
    </lineage>
</organism>
<dbReference type="RefSeq" id="WP_174525935.1">
    <property type="nucleotide sequence ID" value="NZ_BCZD01000030.1"/>
</dbReference>
<dbReference type="EMBL" id="JFZA02000017">
    <property type="protein sequence ID" value="KFG90041.1"/>
    <property type="molecule type" value="Genomic_DNA"/>
</dbReference>
<gene>
    <name evidence="2" type="ORF">BV98_002214</name>
</gene>
<dbReference type="PATRIC" id="fig|1219045.3.peg.2253"/>